<feature type="non-terminal residue" evidence="1">
    <location>
        <position position="1"/>
    </location>
</feature>
<gene>
    <name evidence="1" type="ORF">UJA718_LOCUS43040</name>
</gene>
<dbReference type="EMBL" id="CAJOBP010057933">
    <property type="protein sequence ID" value="CAF4840691.1"/>
    <property type="molecule type" value="Genomic_DNA"/>
</dbReference>
<evidence type="ECO:0000313" key="2">
    <source>
        <dbReference type="Proteomes" id="UP000663873"/>
    </source>
</evidence>
<keyword evidence="2" id="KW-1185">Reference proteome</keyword>
<dbReference type="AlphaFoldDB" id="A0A821RFB9"/>
<feature type="non-terminal residue" evidence="1">
    <location>
        <position position="109"/>
    </location>
</feature>
<dbReference type="Proteomes" id="UP000663873">
    <property type="component" value="Unassembled WGS sequence"/>
</dbReference>
<protein>
    <submittedName>
        <fullName evidence="1">Uncharacterized protein</fullName>
    </submittedName>
</protein>
<name>A0A821RFB9_9BILA</name>
<comment type="caution">
    <text evidence="1">The sequence shown here is derived from an EMBL/GenBank/DDBJ whole genome shotgun (WGS) entry which is preliminary data.</text>
</comment>
<organism evidence="1 2">
    <name type="scientific">Rotaria socialis</name>
    <dbReference type="NCBI Taxonomy" id="392032"/>
    <lineage>
        <taxon>Eukaryota</taxon>
        <taxon>Metazoa</taxon>
        <taxon>Spiralia</taxon>
        <taxon>Gnathifera</taxon>
        <taxon>Rotifera</taxon>
        <taxon>Eurotatoria</taxon>
        <taxon>Bdelloidea</taxon>
        <taxon>Philodinida</taxon>
        <taxon>Philodinidae</taxon>
        <taxon>Rotaria</taxon>
    </lineage>
</organism>
<evidence type="ECO:0000313" key="1">
    <source>
        <dbReference type="EMBL" id="CAF4840691.1"/>
    </source>
</evidence>
<reference evidence="1" key="1">
    <citation type="submission" date="2021-02" db="EMBL/GenBank/DDBJ databases">
        <authorList>
            <person name="Nowell W R."/>
        </authorList>
    </citation>
    <scope>NUCLEOTIDE SEQUENCE</scope>
</reference>
<sequence length="109" mass="12371">VHERGEESPSASGLLSILKDQSTTFILHSLEPILEALSILLKSIQTKNDDFNQLEKSMLGTLLRLEELKDVSINEYKQIFDIVDKIKTLSSTNLNRDRITRATSRTNEI</sequence>
<proteinExistence type="predicted"/>
<accession>A0A821RFB9</accession>